<dbReference type="PROSITE" id="PS51347">
    <property type="entry name" value="PHOSPHOTRIESTERASE_2"/>
    <property type="match status" value="1"/>
</dbReference>
<comment type="caution">
    <text evidence="5">The sequence shown here is derived from an EMBL/GenBank/DDBJ whole genome shotgun (WGS) entry which is preliminary data.</text>
</comment>
<evidence type="ECO:0000313" key="6">
    <source>
        <dbReference type="Proteomes" id="UP000535491"/>
    </source>
</evidence>
<dbReference type="PIRSF" id="PIRSF016839">
    <property type="entry name" value="PhP"/>
    <property type="match status" value="1"/>
</dbReference>
<evidence type="ECO:0000256" key="2">
    <source>
        <dbReference type="ARBA" id="ARBA00022801"/>
    </source>
</evidence>
<keyword evidence="6" id="KW-1185">Reference proteome</keyword>
<reference evidence="5 6" key="1">
    <citation type="submission" date="2020-07" db="EMBL/GenBank/DDBJ databases">
        <authorList>
            <person name="Feng H."/>
        </authorList>
    </citation>
    <scope>NUCLEOTIDE SEQUENCE [LARGE SCALE GENOMIC DNA]</scope>
    <source>
        <strain evidence="6">s-10</strain>
    </source>
</reference>
<dbReference type="EMBL" id="JACEIQ010000001">
    <property type="protein sequence ID" value="MBA4493221.1"/>
    <property type="molecule type" value="Genomic_DNA"/>
</dbReference>
<comment type="cofactor">
    <cofactor evidence="3">
        <name>a divalent metal cation</name>
        <dbReference type="ChEBI" id="CHEBI:60240"/>
    </cofactor>
    <text evidence="3">Binds 2 divalent metal cations per subunit.</text>
</comment>
<dbReference type="AlphaFoldDB" id="A0A7W1WNM2"/>
<dbReference type="Gene3D" id="3.20.20.140">
    <property type="entry name" value="Metal-dependent hydrolases"/>
    <property type="match status" value="1"/>
</dbReference>
<proteinExistence type="inferred from homology"/>
<sequence>MIQTVTGTIEASQLGICAVHEHCCIDLSHVKQDPDTRLDDRKAMVLELQRFARAGGRSIIEVTNVGMGRDVLYLRELSLRTGLQIIASTGCYKDPYLPEEIKDWDREQFAEFMVKEIREGIDGTGIFPGVIGEVGSSLNEITAREQCLLEGAGLAGMMTGLPVTTHTTLGTMALQQIELFSRIGLPMDQLIIGHQDLNQDRQAVFGVVEAGAYVAFDTIGKNNYLPDRERVAMLLDLWERGYGGQVLLSADLTRKSHFFSNGGPGYDVVLREFVPMLNQAGFTAEQIRQMLIDNPASAFAQKEVSLT</sequence>
<feature type="binding site" evidence="3">
    <location>
        <position position="20"/>
    </location>
    <ligand>
        <name>a divalent metal cation</name>
        <dbReference type="ChEBI" id="CHEBI:60240"/>
        <label>1</label>
    </ligand>
</feature>
<dbReference type="GO" id="GO:0008270">
    <property type="term" value="F:zinc ion binding"/>
    <property type="evidence" value="ECO:0007669"/>
    <property type="project" value="InterPro"/>
</dbReference>
<feature type="binding site" evidence="3">
    <location>
        <position position="194"/>
    </location>
    <ligand>
        <name>a divalent metal cation</name>
        <dbReference type="ChEBI" id="CHEBI:60240"/>
        <label>2</label>
    </ligand>
</feature>
<gene>
    <name evidence="5" type="ORF">H1191_02695</name>
</gene>
<dbReference type="PANTHER" id="PTHR10819:SF3">
    <property type="entry name" value="PHOSPHOTRIESTERASE-RELATED PROTEIN"/>
    <property type="match status" value="1"/>
</dbReference>
<dbReference type="InterPro" id="IPR001559">
    <property type="entry name" value="Phosphotriesterase"/>
</dbReference>
<evidence type="ECO:0000313" key="5">
    <source>
        <dbReference type="EMBL" id="MBA4493221.1"/>
    </source>
</evidence>
<comment type="similarity">
    <text evidence="4">Belongs to the metallo-dependent hydrolases superfamily. Phosphotriesterase family.</text>
</comment>
<feature type="binding site" evidence="3">
    <location>
        <position position="22"/>
    </location>
    <ligand>
        <name>a divalent metal cation</name>
        <dbReference type="ChEBI" id="CHEBI:60240"/>
        <label>1</label>
    </ligand>
</feature>
<feature type="binding site" evidence="3">
    <location>
        <position position="166"/>
    </location>
    <ligand>
        <name>a divalent metal cation</name>
        <dbReference type="ChEBI" id="CHEBI:60240"/>
        <label>2</label>
    </ligand>
</feature>
<dbReference type="SUPFAM" id="SSF51556">
    <property type="entry name" value="Metallo-dependent hydrolases"/>
    <property type="match status" value="1"/>
</dbReference>
<keyword evidence="1 3" id="KW-0479">Metal-binding</keyword>
<dbReference type="InterPro" id="IPR032466">
    <property type="entry name" value="Metal_Hydrolase"/>
</dbReference>
<feature type="binding site" evidence="3">
    <location>
        <position position="133"/>
    </location>
    <ligand>
        <name>a divalent metal cation</name>
        <dbReference type="ChEBI" id="CHEBI:60240"/>
        <label>1</label>
    </ligand>
</feature>
<evidence type="ECO:0000256" key="3">
    <source>
        <dbReference type="PIRSR" id="PIRSR601559-52"/>
    </source>
</evidence>
<evidence type="ECO:0000256" key="4">
    <source>
        <dbReference type="PROSITE-ProRule" id="PRU00679"/>
    </source>
</evidence>
<protein>
    <submittedName>
        <fullName evidence="5">Phosphotriesterase</fullName>
    </submittedName>
</protein>
<evidence type="ECO:0000256" key="1">
    <source>
        <dbReference type="ARBA" id="ARBA00022723"/>
    </source>
</evidence>
<comment type="caution">
    <text evidence="4">Lacks conserved residue(s) required for the propagation of feature annotation.</text>
</comment>
<feature type="binding site" evidence="3">
    <location>
        <position position="133"/>
    </location>
    <ligand>
        <name>a divalent metal cation</name>
        <dbReference type="ChEBI" id="CHEBI:60240"/>
        <label>2</label>
    </ligand>
</feature>
<dbReference type="Pfam" id="PF02126">
    <property type="entry name" value="PTE"/>
    <property type="match status" value="1"/>
</dbReference>
<dbReference type="Proteomes" id="UP000535491">
    <property type="component" value="Unassembled WGS sequence"/>
</dbReference>
<accession>A0A7W1WNM2</accession>
<dbReference type="PANTHER" id="PTHR10819">
    <property type="entry name" value="PHOSPHOTRIESTERASE-RELATED"/>
    <property type="match status" value="1"/>
</dbReference>
<organism evidence="5 6">
    <name type="scientific">Paenactinomyces guangxiensis</name>
    <dbReference type="NCBI Taxonomy" id="1490290"/>
    <lineage>
        <taxon>Bacteria</taxon>
        <taxon>Bacillati</taxon>
        <taxon>Bacillota</taxon>
        <taxon>Bacilli</taxon>
        <taxon>Bacillales</taxon>
        <taxon>Thermoactinomycetaceae</taxon>
        <taxon>Paenactinomyces</taxon>
    </lineage>
</organism>
<dbReference type="RefSeq" id="WP_181750420.1">
    <property type="nucleotide sequence ID" value="NZ_JACEIQ010000001.1"/>
</dbReference>
<keyword evidence="2" id="KW-0378">Hydrolase</keyword>
<dbReference type="GO" id="GO:0016787">
    <property type="term" value="F:hydrolase activity"/>
    <property type="evidence" value="ECO:0007669"/>
    <property type="project" value="UniProtKB-KW"/>
</dbReference>
<feature type="binding site" evidence="3">
    <location>
        <position position="251"/>
    </location>
    <ligand>
        <name>a divalent metal cation</name>
        <dbReference type="ChEBI" id="CHEBI:60240"/>
        <label>1</label>
    </ligand>
</feature>
<name>A0A7W1WNM2_9BACL</name>